<protein>
    <submittedName>
        <fullName evidence="1">Uncharacterized protein</fullName>
    </submittedName>
</protein>
<evidence type="ECO:0000313" key="1">
    <source>
        <dbReference type="EMBL" id="ADV78763.1"/>
    </source>
</evidence>
<gene>
    <name evidence="1" type="ordered locus">Thebr_0132</name>
</gene>
<dbReference type="Proteomes" id="UP000002062">
    <property type="component" value="Chromosome"/>
</dbReference>
<dbReference type="AlphaFoldDB" id="E8UTN1"/>
<dbReference type="HOGENOM" id="CLU_3123690_0_0_9"/>
<accession>E8UTN1</accession>
<evidence type="ECO:0000313" key="2">
    <source>
        <dbReference type="Proteomes" id="UP000002062"/>
    </source>
</evidence>
<sequence length="50" mass="5875">MVTNLSSIPNKAKTPGDRRHFYFSDFHKVIDFIGQYGIIKSRYLTEIKKL</sequence>
<reference evidence="1 2" key="1">
    <citation type="submission" date="2011-01" db="EMBL/GenBank/DDBJ databases">
        <title>Complete sequence of Thermoanaerobacter brockii finnii Ako-1.</title>
        <authorList>
            <consortium name="US DOE Joint Genome Institute"/>
            <person name="Lucas S."/>
            <person name="Copeland A."/>
            <person name="Lapidus A."/>
            <person name="Cheng J.-F."/>
            <person name="Goodwin L."/>
            <person name="Pitluck S."/>
            <person name="Chertkov O."/>
            <person name="Munk C."/>
            <person name="Detter J.C."/>
            <person name="Han C."/>
            <person name="Tapia R."/>
            <person name="Land M."/>
            <person name="Hauser L."/>
            <person name="Kyrpides N."/>
            <person name="Ivanova N."/>
            <person name="Mikhailova N."/>
            <person name="Pagani I."/>
            <person name="Hemme C.L."/>
            <person name="Woyke T."/>
        </authorList>
    </citation>
    <scope>NUCLEOTIDE SEQUENCE [LARGE SCALE GENOMIC DNA]</scope>
    <source>
        <strain evidence="2">ATCC 43586 / DSM 3389 / AKO-1</strain>
    </source>
</reference>
<proteinExistence type="predicted"/>
<name>E8UTN1_THEBF</name>
<dbReference type="KEGG" id="tbo:Thebr_0132"/>
<organism evidence="1 2">
    <name type="scientific">Thermoanaerobacter brockii subsp. finnii (strain ATCC 43586 / DSM 3389 / AKO-1)</name>
    <name type="common">Thermoanaerobacter finnii</name>
    <dbReference type="NCBI Taxonomy" id="509193"/>
    <lineage>
        <taxon>Bacteria</taxon>
        <taxon>Bacillati</taxon>
        <taxon>Bacillota</taxon>
        <taxon>Clostridia</taxon>
        <taxon>Thermoanaerobacterales</taxon>
        <taxon>Thermoanaerobacteraceae</taxon>
        <taxon>Thermoanaerobacter</taxon>
    </lineage>
</organism>
<dbReference type="EMBL" id="CP002466">
    <property type="protein sequence ID" value="ADV78763.1"/>
    <property type="molecule type" value="Genomic_DNA"/>
</dbReference>
<keyword evidence="2" id="KW-1185">Reference proteome</keyword>